<dbReference type="OrthoDB" id="34579at2157"/>
<protein>
    <submittedName>
        <fullName evidence="2">Uncharacterized protein</fullName>
    </submittedName>
</protein>
<accession>A0A6N0NV20</accession>
<feature type="compositionally biased region" description="Basic and acidic residues" evidence="1">
    <location>
        <begin position="138"/>
        <end position="147"/>
    </location>
</feature>
<feature type="compositionally biased region" description="Basic residues" evidence="1">
    <location>
        <begin position="148"/>
        <end position="174"/>
    </location>
</feature>
<reference evidence="2 3" key="1">
    <citation type="submission" date="2020-02" db="EMBL/GenBank/DDBJ databases">
        <title>Comparative genome analysis reveals the metabolism and evolution of the thermophilic archaeal genus Metallosphaera.</title>
        <authorList>
            <person name="Jiang C."/>
        </authorList>
    </citation>
    <scope>NUCLEOTIDE SEQUENCE [LARGE SCALE GENOMIC DNA]</scope>
    <source>
        <strain evidence="2 3">Ric-A</strain>
    </source>
</reference>
<evidence type="ECO:0000313" key="3">
    <source>
        <dbReference type="Proteomes" id="UP000509301"/>
    </source>
</evidence>
<gene>
    <name evidence="2" type="ORF">GWK48_02000</name>
</gene>
<organism evidence="2 3">
    <name type="scientific">Metallosphaera tengchongensis</name>
    <dbReference type="NCBI Taxonomy" id="1532350"/>
    <lineage>
        <taxon>Archaea</taxon>
        <taxon>Thermoproteota</taxon>
        <taxon>Thermoprotei</taxon>
        <taxon>Sulfolobales</taxon>
        <taxon>Sulfolobaceae</taxon>
        <taxon>Metallosphaera</taxon>
    </lineage>
</organism>
<dbReference type="Proteomes" id="UP000509301">
    <property type="component" value="Chromosome"/>
</dbReference>
<sequence length="174" mass="19778">MDAVVIHYDVVPFDVVPNVRLYGVRYEKEERISVNSREEAENIQVPGKVILVRMKDDFVINIGVNMAYSFHKIINVKGIAIPVKITGEAVQLSYKPISEALGFIGLDIEFTPDVPFITIETEEGSKIISVSTIRDIKPEIPRDSKTPEKKKRKRARAKKSRKRRKIKSKGSRKS</sequence>
<evidence type="ECO:0000256" key="1">
    <source>
        <dbReference type="SAM" id="MobiDB-lite"/>
    </source>
</evidence>
<dbReference type="KEGG" id="mten:GWK48_02000"/>
<dbReference type="AlphaFoldDB" id="A0A6N0NV20"/>
<evidence type="ECO:0000313" key="2">
    <source>
        <dbReference type="EMBL" id="QKQ99327.1"/>
    </source>
</evidence>
<proteinExistence type="predicted"/>
<dbReference type="EMBL" id="CP049074">
    <property type="protein sequence ID" value="QKQ99327.1"/>
    <property type="molecule type" value="Genomic_DNA"/>
</dbReference>
<keyword evidence="3" id="KW-1185">Reference proteome</keyword>
<dbReference type="GeneID" id="55640681"/>
<dbReference type="RefSeq" id="WP_174629126.1">
    <property type="nucleotide sequence ID" value="NZ_CP049074.1"/>
</dbReference>
<feature type="region of interest" description="Disordered" evidence="1">
    <location>
        <begin position="138"/>
        <end position="174"/>
    </location>
</feature>
<name>A0A6N0NV20_9CREN</name>